<organism evidence="2 3">
    <name type="scientific">Paxillus rubicundulus Ve08.2h10</name>
    <dbReference type="NCBI Taxonomy" id="930991"/>
    <lineage>
        <taxon>Eukaryota</taxon>
        <taxon>Fungi</taxon>
        <taxon>Dikarya</taxon>
        <taxon>Basidiomycota</taxon>
        <taxon>Agaricomycotina</taxon>
        <taxon>Agaricomycetes</taxon>
        <taxon>Agaricomycetidae</taxon>
        <taxon>Boletales</taxon>
        <taxon>Paxilineae</taxon>
        <taxon>Paxillaceae</taxon>
        <taxon>Paxillus</taxon>
    </lineage>
</organism>
<dbReference type="Proteomes" id="UP000054538">
    <property type="component" value="Unassembled WGS sequence"/>
</dbReference>
<dbReference type="EMBL" id="KN827146">
    <property type="protein sequence ID" value="KIK77093.1"/>
    <property type="molecule type" value="Genomic_DNA"/>
</dbReference>
<dbReference type="HOGENOM" id="CLU_2558948_0_0_1"/>
<proteinExistence type="predicted"/>
<accession>A0A0D0CP80</accession>
<gene>
    <name evidence="2" type="ORF">PAXRUDRAFT_167826</name>
</gene>
<keyword evidence="3" id="KW-1185">Reference proteome</keyword>
<evidence type="ECO:0000256" key="1">
    <source>
        <dbReference type="SAM" id="Phobius"/>
    </source>
</evidence>
<evidence type="ECO:0000313" key="3">
    <source>
        <dbReference type="Proteomes" id="UP000054538"/>
    </source>
</evidence>
<reference evidence="3" key="2">
    <citation type="submission" date="2015-01" db="EMBL/GenBank/DDBJ databases">
        <title>Evolutionary Origins and Diversification of the Mycorrhizal Mutualists.</title>
        <authorList>
            <consortium name="DOE Joint Genome Institute"/>
            <consortium name="Mycorrhizal Genomics Consortium"/>
            <person name="Kohler A."/>
            <person name="Kuo A."/>
            <person name="Nagy L.G."/>
            <person name="Floudas D."/>
            <person name="Copeland A."/>
            <person name="Barry K.W."/>
            <person name="Cichocki N."/>
            <person name="Veneault-Fourrey C."/>
            <person name="LaButti K."/>
            <person name="Lindquist E.A."/>
            <person name="Lipzen A."/>
            <person name="Lundell T."/>
            <person name="Morin E."/>
            <person name="Murat C."/>
            <person name="Riley R."/>
            <person name="Ohm R."/>
            <person name="Sun H."/>
            <person name="Tunlid A."/>
            <person name="Henrissat B."/>
            <person name="Grigoriev I.V."/>
            <person name="Hibbett D.S."/>
            <person name="Martin F."/>
        </authorList>
    </citation>
    <scope>NUCLEOTIDE SEQUENCE [LARGE SCALE GENOMIC DNA]</scope>
    <source>
        <strain evidence="3">Ve08.2h10</strain>
    </source>
</reference>
<feature type="transmembrane region" description="Helical" evidence="1">
    <location>
        <begin position="40"/>
        <end position="63"/>
    </location>
</feature>
<protein>
    <submittedName>
        <fullName evidence="2">Uncharacterized protein</fullName>
    </submittedName>
</protein>
<name>A0A0D0CP80_9AGAM</name>
<keyword evidence="1" id="KW-1133">Transmembrane helix</keyword>
<dbReference type="AlphaFoldDB" id="A0A0D0CP80"/>
<evidence type="ECO:0000313" key="2">
    <source>
        <dbReference type="EMBL" id="KIK77093.1"/>
    </source>
</evidence>
<feature type="transmembrane region" description="Helical" evidence="1">
    <location>
        <begin position="6"/>
        <end position="28"/>
    </location>
</feature>
<keyword evidence="1" id="KW-0812">Transmembrane</keyword>
<reference evidence="2 3" key="1">
    <citation type="submission" date="2014-04" db="EMBL/GenBank/DDBJ databases">
        <authorList>
            <consortium name="DOE Joint Genome Institute"/>
            <person name="Kuo A."/>
            <person name="Kohler A."/>
            <person name="Jargeat P."/>
            <person name="Nagy L.G."/>
            <person name="Floudas D."/>
            <person name="Copeland A."/>
            <person name="Barry K.W."/>
            <person name="Cichocki N."/>
            <person name="Veneault-Fourrey C."/>
            <person name="LaButti K."/>
            <person name="Lindquist E.A."/>
            <person name="Lipzen A."/>
            <person name="Lundell T."/>
            <person name="Morin E."/>
            <person name="Murat C."/>
            <person name="Sun H."/>
            <person name="Tunlid A."/>
            <person name="Henrissat B."/>
            <person name="Grigoriev I.V."/>
            <person name="Hibbett D.S."/>
            <person name="Martin F."/>
            <person name="Nordberg H.P."/>
            <person name="Cantor M.N."/>
            <person name="Hua S.X."/>
        </authorList>
    </citation>
    <scope>NUCLEOTIDE SEQUENCE [LARGE SCALE GENOMIC DNA]</scope>
    <source>
        <strain evidence="2 3">Ve08.2h10</strain>
    </source>
</reference>
<sequence length="82" mass="8853">MLSGASGLDVGMVGMYVFTVFVDCLPAPSISQLYSLPAPFAVFACSMWFGMWPVVILTLLASWAPQCGCCLLGWQVGRGWGW</sequence>
<keyword evidence="1" id="KW-0472">Membrane</keyword>
<dbReference type="InParanoid" id="A0A0D0CP80"/>